<protein>
    <submittedName>
        <fullName evidence="1">Uncharacterized protein</fullName>
    </submittedName>
</protein>
<name>A0ABN9A0A3_RANTA</name>
<evidence type="ECO:0000313" key="2">
    <source>
        <dbReference type="Proteomes" id="UP001176941"/>
    </source>
</evidence>
<accession>A0ABN9A0A3</accession>
<dbReference type="Proteomes" id="UP001176941">
    <property type="component" value="Chromosome 7"/>
</dbReference>
<sequence>MQETQVGFLDWEDPLKKEMTAPSSILAWGMPWTEEPGGLQSVGSEKSQARFNDYITTRGQLSLVISCESLHALGGQRVFPLTRGENKITSWPVRLGQDPTPLALRPLLVR</sequence>
<dbReference type="EMBL" id="OX459943">
    <property type="protein sequence ID" value="CAI9178263.1"/>
    <property type="molecule type" value="Genomic_DNA"/>
</dbReference>
<reference evidence="1" key="1">
    <citation type="submission" date="2023-04" db="EMBL/GenBank/DDBJ databases">
        <authorList>
            <consortium name="ELIXIR-Norway"/>
        </authorList>
    </citation>
    <scope>NUCLEOTIDE SEQUENCE [LARGE SCALE GENOMIC DNA]</scope>
</reference>
<gene>
    <name evidence="1" type="ORF">MRATA1EN1_LOCUS27225</name>
</gene>
<keyword evidence="2" id="KW-1185">Reference proteome</keyword>
<proteinExistence type="predicted"/>
<organism evidence="1 2">
    <name type="scientific">Rangifer tarandus platyrhynchus</name>
    <name type="common">Svalbard reindeer</name>
    <dbReference type="NCBI Taxonomy" id="3082113"/>
    <lineage>
        <taxon>Eukaryota</taxon>
        <taxon>Metazoa</taxon>
        <taxon>Chordata</taxon>
        <taxon>Craniata</taxon>
        <taxon>Vertebrata</taxon>
        <taxon>Euteleostomi</taxon>
        <taxon>Mammalia</taxon>
        <taxon>Eutheria</taxon>
        <taxon>Laurasiatheria</taxon>
        <taxon>Artiodactyla</taxon>
        <taxon>Ruminantia</taxon>
        <taxon>Pecora</taxon>
        <taxon>Cervidae</taxon>
        <taxon>Odocoileinae</taxon>
        <taxon>Rangifer</taxon>
    </lineage>
</organism>
<evidence type="ECO:0000313" key="1">
    <source>
        <dbReference type="EMBL" id="CAI9178263.1"/>
    </source>
</evidence>